<feature type="transmembrane region" description="Helical" evidence="6">
    <location>
        <begin position="56"/>
        <end position="75"/>
    </location>
</feature>
<evidence type="ECO:0000313" key="7">
    <source>
        <dbReference type="EMBL" id="SYX84327.1"/>
    </source>
</evidence>
<proteinExistence type="predicted"/>
<dbReference type="GO" id="GO:0005886">
    <property type="term" value="C:plasma membrane"/>
    <property type="evidence" value="ECO:0007669"/>
    <property type="project" value="UniProtKB-SubCell"/>
</dbReference>
<dbReference type="PANTHER" id="PTHR33931">
    <property type="entry name" value="HOLIN-LIKE PROTEIN CIDA-RELATED"/>
    <property type="match status" value="1"/>
</dbReference>
<dbReference type="PANTHER" id="PTHR33931:SF2">
    <property type="entry name" value="HOLIN-LIKE PROTEIN CIDA"/>
    <property type="match status" value="1"/>
</dbReference>
<evidence type="ECO:0000256" key="4">
    <source>
        <dbReference type="ARBA" id="ARBA00022989"/>
    </source>
</evidence>
<evidence type="ECO:0000313" key="8">
    <source>
        <dbReference type="Proteomes" id="UP000304148"/>
    </source>
</evidence>
<evidence type="ECO:0000256" key="2">
    <source>
        <dbReference type="ARBA" id="ARBA00022475"/>
    </source>
</evidence>
<evidence type="ECO:0000256" key="3">
    <source>
        <dbReference type="ARBA" id="ARBA00022692"/>
    </source>
</evidence>
<dbReference type="Pfam" id="PF03788">
    <property type="entry name" value="LrgA"/>
    <property type="match status" value="1"/>
</dbReference>
<keyword evidence="7" id="KW-0378">Hydrolase</keyword>
<keyword evidence="5 6" id="KW-0472">Membrane</keyword>
<keyword evidence="3 6" id="KW-0812">Transmembrane</keyword>
<dbReference type="RefSeq" id="WP_021253843.1">
    <property type="nucleotide sequence ID" value="NZ_JAPDMW010000001.1"/>
</dbReference>
<dbReference type="GO" id="GO:0016787">
    <property type="term" value="F:hydrolase activity"/>
    <property type="evidence" value="ECO:0007669"/>
    <property type="project" value="UniProtKB-KW"/>
</dbReference>
<gene>
    <name evidence="7" type="ORF">PBLR_12749</name>
</gene>
<feature type="transmembrane region" description="Helical" evidence="6">
    <location>
        <begin position="27"/>
        <end position="44"/>
    </location>
</feature>
<protein>
    <submittedName>
        <fullName evidence="7">Putative effector of murein hydrolase LrgA</fullName>
    </submittedName>
</protein>
<keyword evidence="4 6" id="KW-1133">Transmembrane helix</keyword>
<evidence type="ECO:0000256" key="1">
    <source>
        <dbReference type="ARBA" id="ARBA00004651"/>
    </source>
</evidence>
<accession>A0A383RAZ2</accession>
<comment type="subcellular location">
    <subcellularLocation>
        <location evidence="1">Cell membrane</location>
        <topology evidence="1">Multi-pass membrane protein</topology>
    </subcellularLocation>
</comment>
<organism evidence="7 8">
    <name type="scientific">Paenibacillus alvei</name>
    <name type="common">Bacillus alvei</name>
    <dbReference type="NCBI Taxonomy" id="44250"/>
    <lineage>
        <taxon>Bacteria</taxon>
        <taxon>Bacillati</taxon>
        <taxon>Bacillota</taxon>
        <taxon>Bacilli</taxon>
        <taxon>Bacillales</taxon>
        <taxon>Paenibacillaceae</taxon>
        <taxon>Paenibacillus</taxon>
    </lineage>
</organism>
<dbReference type="AlphaFoldDB" id="A0A383RAZ2"/>
<dbReference type="EMBL" id="LS992241">
    <property type="protein sequence ID" value="SYX84327.1"/>
    <property type="molecule type" value="Genomic_DNA"/>
</dbReference>
<sequence>MLGFAILLGFNIAGVWLHNLLHLPLPGNVLGLVLFLIALGMKWVKLEWVEQSAQFLLDHMLLFFIPYVVGIMAFMPVLSAHWFSISAGIIGSTLVVLWMTGFVASKMEKKPDEANEMPTRKEDAA</sequence>
<dbReference type="InterPro" id="IPR005538">
    <property type="entry name" value="LrgA/CidA"/>
</dbReference>
<evidence type="ECO:0000256" key="6">
    <source>
        <dbReference type="SAM" id="Phobius"/>
    </source>
</evidence>
<evidence type="ECO:0000256" key="5">
    <source>
        <dbReference type="ARBA" id="ARBA00023136"/>
    </source>
</evidence>
<dbReference type="Proteomes" id="UP000304148">
    <property type="component" value="Chromosome"/>
</dbReference>
<reference evidence="8" key="1">
    <citation type="submission" date="2018-08" db="EMBL/GenBank/DDBJ databases">
        <authorList>
            <person name="Chevrot R."/>
        </authorList>
    </citation>
    <scope>NUCLEOTIDE SEQUENCE [LARGE SCALE GENOMIC DNA]</scope>
</reference>
<keyword evidence="2" id="KW-1003">Cell membrane</keyword>
<name>A0A383RAZ2_PAEAL</name>
<feature type="transmembrane region" description="Helical" evidence="6">
    <location>
        <begin position="81"/>
        <end position="104"/>
    </location>
</feature>